<dbReference type="EMBL" id="CP089983">
    <property type="protein sequence ID" value="WXB01061.1"/>
    <property type="molecule type" value="Genomic_DNA"/>
</dbReference>
<keyword evidence="2" id="KW-1185">Reference proteome</keyword>
<dbReference type="Proteomes" id="UP001374803">
    <property type="component" value="Chromosome"/>
</dbReference>
<evidence type="ECO:0000313" key="2">
    <source>
        <dbReference type="Proteomes" id="UP001374803"/>
    </source>
</evidence>
<accession>A0ABZ2KVN4</accession>
<proteinExistence type="predicted"/>
<evidence type="ECO:0000313" key="1">
    <source>
        <dbReference type="EMBL" id="WXB01061.1"/>
    </source>
</evidence>
<reference evidence="1" key="1">
    <citation type="submission" date="2021-12" db="EMBL/GenBank/DDBJ databases">
        <title>Discovery of the Pendulisporaceae a myxobacterial family with distinct sporulation behavior and unique specialized metabolism.</title>
        <authorList>
            <person name="Garcia R."/>
            <person name="Popoff A."/>
            <person name="Bader C.D."/>
            <person name="Loehr J."/>
            <person name="Walesch S."/>
            <person name="Walt C."/>
            <person name="Boldt J."/>
            <person name="Bunk B."/>
            <person name="Haeckl F.J.F.P.J."/>
            <person name="Gunesch A.P."/>
            <person name="Birkelbach J."/>
            <person name="Nuebel U."/>
            <person name="Pietschmann T."/>
            <person name="Bach T."/>
            <person name="Mueller R."/>
        </authorList>
    </citation>
    <scope>NUCLEOTIDE SEQUENCE</scope>
    <source>
        <strain evidence="1">MSr11367</strain>
    </source>
</reference>
<dbReference type="RefSeq" id="WP_394830668.1">
    <property type="nucleotide sequence ID" value="NZ_CP089929.1"/>
</dbReference>
<organism evidence="1 2">
    <name type="scientific">Pendulispora rubella</name>
    <dbReference type="NCBI Taxonomy" id="2741070"/>
    <lineage>
        <taxon>Bacteria</taxon>
        <taxon>Pseudomonadati</taxon>
        <taxon>Myxococcota</taxon>
        <taxon>Myxococcia</taxon>
        <taxon>Myxococcales</taxon>
        <taxon>Sorangiineae</taxon>
        <taxon>Pendulisporaceae</taxon>
        <taxon>Pendulispora</taxon>
    </lineage>
</organism>
<protein>
    <submittedName>
        <fullName evidence="1">Uncharacterized protein</fullName>
    </submittedName>
</protein>
<name>A0ABZ2KVN4_9BACT</name>
<sequence>MDRWITGRALRATLSSPLEFAGDPGERLLNLERLYNLEGHERCGSNSTTVTSAILQEEMAETLDDRLLAAVSATEPK</sequence>
<gene>
    <name evidence="1" type="ORF">LVJ94_29590</name>
</gene>